<dbReference type="Proteomes" id="UP001158576">
    <property type="component" value="Chromosome 2"/>
</dbReference>
<dbReference type="Gene3D" id="2.40.155.10">
    <property type="entry name" value="Green fluorescent protein"/>
    <property type="match status" value="1"/>
</dbReference>
<dbReference type="SUPFAM" id="SSF48726">
    <property type="entry name" value="Immunoglobulin"/>
    <property type="match status" value="43"/>
</dbReference>
<dbReference type="InterPro" id="IPR000152">
    <property type="entry name" value="EGF-type_Asp/Asn_hydroxyl_site"/>
</dbReference>
<dbReference type="PROSITE" id="PS50092">
    <property type="entry name" value="TSP1"/>
    <property type="match status" value="6"/>
</dbReference>
<dbReference type="Gene3D" id="2.20.100.10">
    <property type="entry name" value="Thrombospondin type-1 (TSP1) repeat"/>
    <property type="match status" value="5"/>
</dbReference>
<dbReference type="InterPro" id="IPR007110">
    <property type="entry name" value="Ig-like_dom"/>
</dbReference>
<dbReference type="Pfam" id="PF25106">
    <property type="entry name" value="VWA_4"/>
    <property type="match status" value="1"/>
</dbReference>
<feature type="domain" description="Ig-like" evidence="12">
    <location>
        <begin position="1546"/>
        <end position="1632"/>
    </location>
</feature>
<dbReference type="InterPro" id="IPR056475">
    <property type="entry name" value="GBD_Hemicentin/VWA7"/>
</dbReference>
<feature type="domain" description="Ig-like" evidence="12">
    <location>
        <begin position="2640"/>
        <end position="2739"/>
    </location>
</feature>
<feature type="domain" description="Ig-like" evidence="12">
    <location>
        <begin position="3136"/>
        <end position="3224"/>
    </location>
</feature>
<dbReference type="PROSITE" id="PS01186">
    <property type="entry name" value="EGF_2"/>
    <property type="match status" value="4"/>
</dbReference>
<dbReference type="SMART" id="SM00179">
    <property type="entry name" value="EGF_CA"/>
    <property type="match status" value="8"/>
</dbReference>
<evidence type="ECO:0000256" key="6">
    <source>
        <dbReference type="ARBA" id="ARBA00022737"/>
    </source>
</evidence>
<keyword evidence="4 10" id="KW-0245">EGF-like domain</keyword>
<feature type="domain" description="Ig-like" evidence="12">
    <location>
        <begin position="3878"/>
        <end position="3965"/>
    </location>
</feature>
<feature type="domain" description="Ig-like" evidence="12">
    <location>
        <begin position="3047"/>
        <end position="3131"/>
    </location>
</feature>
<feature type="domain" description="Ig-like" evidence="12">
    <location>
        <begin position="2257"/>
        <end position="2345"/>
    </location>
</feature>
<feature type="domain" description="Ig-like" evidence="12">
    <location>
        <begin position="1454"/>
        <end position="1541"/>
    </location>
</feature>
<dbReference type="InterPro" id="IPR013783">
    <property type="entry name" value="Ig-like_fold"/>
</dbReference>
<feature type="domain" description="Ig-like" evidence="12">
    <location>
        <begin position="663"/>
        <end position="748"/>
    </location>
</feature>
<evidence type="ECO:0000256" key="5">
    <source>
        <dbReference type="ARBA" id="ARBA00022729"/>
    </source>
</evidence>
<feature type="domain" description="Ig-like" evidence="12">
    <location>
        <begin position="1882"/>
        <end position="1968"/>
    </location>
</feature>
<feature type="domain" description="Ig-like" evidence="12">
    <location>
        <begin position="4146"/>
        <end position="4232"/>
    </location>
</feature>
<feature type="domain" description="Ig-like" evidence="12">
    <location>
        <begin position="375"/>
        <end position="465"/>
    </location>
</feature>
<dbReference type="SMART" id="SM00408">
    <property type="entry name" value="IGc2"/>
    <property type="match status" value="42"/>
</dbReference>
<feature type="domain" description="Ig-like" evidence="12">
    <location>
        <begin position="3322"/>
        <end position="3406"/>
    </location>
</feature>
<dbReference type="InterPro" id="IPR026823">
    <property type="entry name" value="cEGF"/>
</dbReference>
<keyword evidence="7" id="KW-0106">Calcium</keyword>
<dbReference type="InterPro" id="IPR018097">
    <property type="entry name" value="EGF_Ca-bd_CS"/>
</dbReference>
<evidence type="ECO:0000256" key="4">
    <source>
        <dbReference type="ARBA" id="ARBA00022536"/>
    </source>
</evidence>
<feature type="domain" description="Ig-like" evidence="12">
    <location>
        <begin position="2442"/>
        <end position="2542"/>
    </location>
</feature>
<dbReference type="SMART" id="SM00181">
    <property type="entry name" value="EGF"/>
    <property type="match status" value="9"/>
</dbReference>
<proteinExistence type="predicted"/>
<dbReference type="InterPro" id="IPR003599">
    <property type="entry name" value="Ig_sub"/>
</dbReference>
<feature type="domain" description="Ig-like" evidence="12">
    <location>
        <begin position="470"/>
        <end position="552"/>
    </location>
</feature>
<dbReference type="SMART" id="SM00409">
    <property type="entry name" value="IG"/>
    <property type="match status" value="43"/>
</dbReference>
<dbReference type="InterPro" id="IPR009017">
    <property type="entry name" value="GFP"/>
</dbReference>
<organism evidence="14 15">
    <name type="scientific">Oikopleura dioica</name>
    <name type="common">Tunicate</name>
    <dbReference type="NCBI Taxonomy" id="34765"/>
    <lineage>
        <taxon>Eukaryota</taxon>
        <taxon>Metazoa</taxon>
        <taxon>Chordata</taxon>
        <taxon>Tunicata</taxon>
        <taxon>Appendicularia</taxon>
        <taxon>Copelata</taxon>
        <taxon>Oikopleuridae</taxon>
        <taxon>Oikopleura</taxon>
    </lineage>
</organism>
<comment type="subcellular location">
    <subcellularLocation>
        <location evidence="1">Secreted</location>
        <location evidence="1">Extracellular space</location>
        <location evidence="1">Extracellular matrix</location>
    </subcellularLocation>
</comment>
<dbReference type="SUPFAM" id="SSF57196">
    <property type="entry name" value="EGF/Laminin"/>
    <property type="match status" value="4"/>
</dbReference>
<dbReference type="EMBL" id="OU015567">
    <property type="protein sequence ID" value="CAG5109640.1"/>
    <property type="molecule type" value="Genomic_DNA"/>
</dbReference>
<dbReference type="Pfam" id="PF23560">
    <property type="entry name" value="GBD_Hemicentin"/>
    <property type="match status" value="1"/>
</dbReference>
<sequence length="5367" mass="592924">MWDDLEKVQNGAQRILQSTRDRHIQPLYNYILVPFHDPEIGPVSRTRDPVEFQRELRNIRITGGGDCPEMSIYAIREALLLSLDNSYIYVFTDARAKDYSYLPEVLQIIQKKKSQVIFVLTGDCGDRDAEGYRAYEQIAAVSSGQVYQFTKQNLNQMVEYLESAIQAHKVHIVSSFQDSGEFKTWKIPFDSMLQEVTISITGHGRAVSVTDPNGRPYTRGQVVHIDNEETYVMVIHEPSPPGIWTISGSADRSFSFQVTGVSKLDFGVKFATSPTASYDDSSYQPVQGIITHALIEPSEHIGDGIIEFVEIRDIKGVQLGSYHVSKINDRLFVAEPFRPPDVREYYLVVKGRTDSGEKFVRQSHNAIINIIPEPPKVKMLSSIPGYINGNVRIDCSVNSMMPHSITWWFGQSLDTKDWQALTLPKLYQPLEPVFYELVVSEGSEGFYKCQVETSRGGASGITFLDVEERPPIITGAEEIVAPPGGGATLHCNVTSKVPYKLIWKKRGHSSVASPYVKQTENGLVISRLRPSDQGIYTCVASNIGGTTQHHIKLLVQQKPRIVITSLPEWQVDNNQGVTHRRILFKKDDRIRLLCQGDGHPRPFVFWTKNGENFRKIDRTVRVMGGRVQFYRAKESDAGVYVCEGRNSAGKVQERVFLEFMAPPRISRTFNSSSVEAGEDYTLFCEAEGDPTPTVRWLFNSQAKPIFGARFEQDGLNLIIRQISTELSGKFTCIAENNAGRDIHHMFVNVGEKPKISTDLQTVKPEIGLSVNLECAHTAIPSGKLSWFHNNRRIERSRNFEINEHGTLTIKTVTLEDEGNYRCLEAPTLTLQSSTVQLNVGDDVILTCFAEGKPLPEITWSHKGRNIPNARQNQRNSELLIKNLALADKGVYKCHAKNEVGEDVGETTVDVVEPVSVTTVPEFKTPQEGETLELECNARGNPAPEISWFHNGKEVLPSNDLYITDTGLVILSTSRKMSGIWKCLAKNIANEIVIEHEITVEWPPSIIFPELPTSKSVKLGSQVVLECPVDASPEPVFEWTVNGNMLDFNSPGWLLNRETGTLIIEKASLALQDATFQCYATNIHGNSVISVGLKINIPPSIIPRTGPVVNAKVGSKVIIPCAASEGTNLVFDKVQLHHSGTYTCRASNSVGFDEFSVELIVQMAPLIFDPKWPKMAPVEGEMVILECPTQGAPKPRVTWYFNDIPASLIDNVVVEEDKIIIQKVDSTFGGAWRCEAENVVGIDVFDKKLFVESAPEVAGPANGTVVRDVVEFNDLDLYCNLVNVDEGTSITWLKEGERIDTTDGNRYELSFDKMKLKVKNIEIFDSGKYSCRAENRAGMSELELVVNVQQEGIYSSEPYKKIPRIKGPKEVNIEPIANREITLICEVRGFPVPTVTWFYQNAPVNFNIFPGVYQMGTNLVIPVTSSSMTGDWSCKAKSSVGDAIKTYNLDILLPPTIQTDKKQQVKEVVENSDVILDCIVDGEPKPSITWKLNGRLLDPYFSDLSEDKMKLYLKNSNSYDSGTYTCEVENRVGIDEISYNVTVLTAPKVHAVNPQQQATAGANVTLSCLSDGVPKPRLLWEKYGIVLTTDIGEKIKLGEDSLTIKSLTREDSGTYTCTAVSDIGEDKGYITLNVRHRPTLKAEKKNYESTVHETVTMKCVAEGSPQPMIRWERNGIPVSGSARVRARNAYDSSTLTIRDVSLDDTGEWKCVAENSIGSDEINMSLEVHSKPEIVKPEESFFVLQNGEDFSILCHARGLPTPEISWINQETGQVVSNGPILEIENASKHLAGNFLCTAINKAGAAFKEITVTVQSPPKIKRRPTRHEVVTGNSLILNCDIIGGDPEPEIKCLDVEEDKGMYSCIAENIAGSKKIDFKVDVWSIPDFEVEQQVLNQTVGQQIEFFCDVDAYPPPKITWLRNNQPISFNPSIQISDSDRRLTLTTTDLNDLGVYNCIAENQAGSSKKSFKLNLMEPPKISKPKASTEKIIVRKIDESLRLVCKIEAGQPQPKVKWYKDGDLVIENLYADGHVLQILNVREHDEGVYRCLAENEAGNDIREWEVSIFREPKITVPTRRELTAVVGESVELGCAADGHPRPIISWSRNGRAVVEENVDIIDDEETSKLFIDGINSFDKGTWSCTANNAAGLETIDFVIDVWQPPTSKTPSTSTPEPRKETAIEDSSLTLHCDIEAYPMPEISWFHNGEEVEIGGRISTTTFGTVLTIQDSLPTDSGDWQCVAKNPAGSLSASFIVDIWSPPTPLTEMTTQTIPVIGGDTLTLDCPVKGNPKPKLEWLRGSVPISSILDSRYELFKNGETLKVTEVTLFDSTSFKCVAYNDVGMTSMTFGLDVRTVPKIEPNHLNDVVVEGETSVFRCFVSGVPSPAITWFHDGRPLEINEDSPYKISQQGQMLAISSSVEAHGGDYQCKASNLVGDESAYFRLTVLIPPVISSGSRSEVEAISFISGQQEINGGAALVLSCDPARGSPSPTVTWSKDGRLIEPGELSRHMIIEKSRLLFTTVKSTDAGRYNCKLQNEAGMDYRNFLVTVQEPPKVSVPSEKGPEVVESHGVTLSCNAEQDQSEVSFHWTRDGEIIKENERLRFSIRKDKIHLSSTTREDEGVYTCHVTNAAGSAQTRVTLTILIPPKLLTSAPISDSSQDSEIIGKFEKDVTTTVSQTLTISCPVSGNPKPSIEWLKFGQRVSTIHKEAILKGDSLQIPDVQLKHAGMYICVARNKAGVDQKEISVNIHQQPIVKLPEKEKLFEGRSLSLECDVIGTPTPLIFWQKDGVTLKSQERVYISPDKRRLQIFSTKPEDAGKYKCIAENIIGSEFSETTVQILESPNFEESFKNIDSIEGSRVELSCETNITPKPEIKWMFDGVPISFDKPVFDTFSVKRSDAVSDYSLSFLENFDLKEDGSVLVIATSSVETQGQYKCILSNEAGRASKTFNLQVLRVPVIEDNKEEEVDEEIVVVSGEFIDLECVSIGIPPPKITWFKDSSPVRTIPGLVEISNDGQHLLINEIAQRFSGEYYCMAENEAGSSTKKFNLVTNEPPKIRVSDVIVEERSGREVKLFCDVSGIPKPTISWSRTNGKLDHSRMKTSSDGTLTIISAKVQDEGVYICNAENVAGDAQAVVTLSIIEAPVIEGEFNTFVEAVIKNKFLLECNVIGGNPAPVIRWFKDDEPVELSSRLTKMKHGSRLKVKPVIASDAGVYKCFVENDAGSTSRLFNVGVVLKPSIIPDFDMVSFSSIGEEKKFTCLTSGQPTPSITWLHNDRKLSTAADNIVFHNDGQEMIIPHVTLDWSGNITCVVENQVGVAKMETIFEVFQEPVFTSNVSATIALIAGESLEVPCSATGYPPPVVFWEKDDQVLEMEGGVVGMTTLKLNDVTQDEEGTYTCTASSLAGVNKLDMYLQIHKPPEILEHIFEDMESDYHSGNSLAIGSKDRPIPKEPKEHHRLVLECKSEAFPPPKITWTLNMKPIEFSAKFSLSPNGQVLVIDPVTESDSGLYSCISENIAGFAERFWNVDVFTEPEIINSPVEIVKPLRGEDIDLTCEVTGNPRPDIIWRRNGRLLDLGDKYIETATGIKIKGAGAADSGMYTCEAINRAGKTSTQMTLAVQAKPMIAVGPTKLFTNVNQATLLECVASGIPRPEVRWFKDGEPLDESDVFSLQMSDGSLSIRAATLDDAALFQTAKRSINLEVHLSPSIKTAFDDSLTLRVGDTLRVPCRAVGYPEPRVSWFLNGVPILPGGEVEIDPVSKDLVVNLAQESHSGEYSCVAENSAGVAKMILDVDVYVPPQFVKNFNTNVELFEHGSAIVTCDASGSPPPSVIWQRSGRLLKGNGSPRQEGAQLIFEDARIRDAGSYVCLAQNSAGTALLEVDVSVLIPPKISIPHRFTATAGSPFTMKPETVRGLPGPTFSWRKDGEKLFSDKYRNVDETIGRMIFVVLEPEDSGRYVIKAENKAGFDEVEVLLTVLEKPKISVIGKDVDRPLEITKGEDFSLMLNLIGSPRPQVTWMRNGVRIGNNARRIVSESGLKITAVDFNDEGDYSISAKNAAGGSFLSFSIIVNSSPRIVMSKRPLVRRQKGKTLELTCEVEGKPEPDVMWLFHGVSISDSKDLTIVDIQPEQAGEYICLATNKMADATSRVLVQVDTLPSIRAHINTTAKAELGEQVTFDCHADGEPQPKYSWTHNGVDLIPSDKYEMTEDGRLTIFDVSAEDSGMIRCTAHNSAGSEHARFELKIELPPVILSPPGSHRVEQGLPISLTCEVGNLDDGKIKWLKDGTELVQGETLTIPNAQLKDTGEYECIAENAIGSDIASGSIVVWRDGEWSEWSRFGPCSVSCGMGSKTRLRMCNNPGPANGGVCPSGLSEETVPCRNIPCPEDGALTEWSEWSECSVSCGFGYVTRQRDCIQPKFNGAPCSGTLLEEKPCLDNPDCLTISSWGPWGAWEACDVTCDGGVQVRSRDCPTGDCRGQSVSSRPCGMGKCPVDGSWGEWMHWSYCSVSCGMGTRTRERSCDSPAPSAGGMLCNGMERQMDMCTTGECPINGNWAEWTEWSVCSHTCGGGFRRKSRICSDPPPINGGKFCAGHADFSERCNTRPCPVDGNWGMWSEWSSCSVSCGRGFQVRGRTCSNPQPAGDGLDCSGMDSQRKDCHNECDIRTMRDSEGVIRGNINGVDLREIKISSSVKKTDYSSKIQITFENIPIGVRPSIRWIATVLSPMEFLTAWEEEGAQNGYSLTQGKLQRTSQIEFATGEVLRIACRLTHITRGRHHYTITISGNMPHITNRNAIVFDDAVEEYVQVSRNMLYGSSSRTASLDGIAFPYFVNHTVNYDERYGQMPFLSQILDLSRFSVTFSNDPKSFTYSAEANIYPNEYDVCPEGYELDLVSGRWCNDVNECAQNDACSDGCVNTMGSFLCTCPDGYVIDFNGESCLDVDECTTGEFECGAGLSCANTPGSYKCVLPCQPGTRLSEDESFCDDVDECSEGIHQCDQICINTLGTYKCGCRSGYLAIGEFLCEDMDECLLTGRRKACSDKQTCQNTPGGYHCTNDCPPGFEGEDCKDIDECADENLNDCRGDQTCLNTEGGFQCTCKEGFRLVGGKCLDVDECELFDPCPHRCLNTHGSFHCICPPGGCDGFSPDLQAIKVCYDEDNPACPCPEGYQQIMNKCYDINECTADYICQHGCTNLPGGYQCTCPIGYRLAEDGRTCEDINECVKGDIQCGRGRMCFNRLGDYTCIDTPCPVNYHSDPATSQCTRSCRGEGCENRPVSIIEYRTLALPKGIQENEDLLLLKALTEDGRKHPDTRFYILTKQNRMNLPFSIRPENGSGILYTNQALTHPRTYNMRVRATSLSPEGKIEYQSTFIIYISVSAYPYGG</sequence>
<feature type="domain" description="Ig-like" evidence="12">
    <location>
        <begin position="3233"/>
        <end position="3317"/>
    </location>
</feature>
<dbReference type="PANTHER" id="PTHR45080">
    <property type="entry name" value="CONTACTIN 5"/>
    <property type="match status" value="1"/>
</dbReference>
<evidence type="ECO:0000256" key="2">
    <source>
        <dbReference type="ARBA" id="ARBA00022525"/>
    </source>
</evidence>
<keyword evidence="5" id="KW-0732">Signal</keyword>
<dbReference type="SMART" id="SM00209">
    <property type="entry name" value="TSP1"/>
    <property type="match status" value="6"/>
</dbReference>
<feature type="domain" description="Ig-like" evidence="12">
    <location>
        <begin position="2746"/>
        <end position="2831"/>
    </location>
</feature>
<feature type="disulfide bond" evidence="10">
    <location>
        <begin position="5042"/>
        <end position="5051"/>
    </location>
</feature>
<feature type="domain" description="EGF-like" evidence="11">
    <location>
        <begin position="5010"/>
        <end position="5052"/>
    </location>
</feature>
<dbReference type="Gene3D" id="2.60.40.10">
    <property type="entry name" value="Immunoglobulins"/>
    <property type="match status" value="41"/>
</dbReference>
<dbReference type="InterPro" id="IPR050958">
    <property type="entry name" value="Cell_Adh-Cytoskel_Orgn"/>
</dbReference>
<dbReference type="Pfam" id="PF13927">
    <property type="entry name" value="Ig_3"/>
    <property type="match status" value="18"/>
</dbReference>
<dbReference type="InterPro" id="IPR001881">
    <property type="entry name" value="EGF-like_Ca-bd_dom"/>
</dbReference>
<feature type="domain" description="Ig-like" evidence="12">
    <location>
        <begin position="2065"/>
        <end position="2153"/>
    </location>
</feature>
<protein>
    <submittedName>
        <fullName evidence="14">Oidioi.mRNA.OKI2018_I69.chr2.g4155.t1.cds</fullName>
    </submittedName>
</protein>
<feature type="domain" description="Ig-like" evidence="12">
    <location>
        <begin position="559"/>
        <end position="658"/>
    </location>
</feature>
<dbReference type="InterPro" id="IPR009030">
    <property type="entry name" value="Growth_fac_rcpt_cys_sf"/>
</dbReference>
<feature type="domain" description="Ig-like" evidence="12">
    <location>
        <begin position="3411"/>
        <end position="3507"/>
    </location>
</feature>
<feature type="domain" description="Ig-like" evidence="12">
    <location>
        <begin position="1164"/>
        <end position="1237"/>
    </location>
</feature>
<dbReference type="PROSITE" id="PS50993">
    <property type="entry name" value="NIDOGEN_G2"/>
    <property type="match status" value="1"/>
</dbReference>
<dbReference type="Gene3D" id="2.10.25.10">
    <property type="entry name" value="Laminin"/>
    <property type="match status" value="7"/>
</dbReference>
<dbReference type="SMART" id="SM00406">
    <property type="entry name" value="IGv"/>
    <property type="match status" value="8"/>
</dbReference>
<dbReference type="InterPro" id="IPR000742">
    <property type="entry name" value="EGF"/>
</dbReference>
<dbReference type="PROSITE" id="PS01187">
    <property type="entry name" value="EGF_CA"/>
    <property type="match status" value="4"/>
</dbReference>
<feature type="domain" description="Ig-like" evidence="12">
    <location>
        <begin position="753"/>
        <end position="822"/>
    </location>
</feature>
<accession>A0ABN7SWG1</accession>
<gene>
    <name evidence="14" type="ORF">OKIOD_LOCUS12920</name>
</gene>
<keyword evidence="6" id="KW-0677">Repeat</keyword>
<dbReference type="Pfam" id="PF07679">
    <property type="entry name" value="I-set"/>
    <property type="match status" value="22"/>
</dbReference>
<evidence type="ECO:0000256" key="8">
    <source>
        <dbReference type="ARBA" id="ARBA00023157"/>
    </source>
</evidence>
<dbReference type="SUPFAM" id="SSF82895">
    <property type="entry name" value="TSP-1 type 1 repeat"/>
    <property type="match status" value="6"/>
</dbReference>
<dbReference type="InterPro" id="IPR036383">
    <property type="entry name" value="TSP1_rpt_sf"/>
</dbReference>
<dbReference type="Pfam" id="PF12662">
    <property type="entry name" value="cEGF"/>
    <property type="match status" value="1"/>
</dbReference>
<dbReference type="InterPro" id="IPR003598">
    <property type="entry name" value="Ig_sub2"/>
</dbReference>
<feature type="domain" description="Ig-like" evidence="12">
    <location>
        <begin position="1362"/>
        <end position="1449"/>
    </location>
</feature>
<dbReference type="InterPro" id="IPR036179">
    <property type="entry name" value="Ig-like_dom_sf"/>
</dbReference>
<dbReference type="Gene3D" id="3.40.50.410">
    <property type="entry name" value="von Willebrand factor, type A domain"/>
    <property type="match status" value="1"/>
</dbReference>
<dbReference type="PROSITE" id="PS00010">
    <property type="entry name" value="ASX_HYDROXYL"/>
    <property type="match status" value="4"/>
</dbReference>
<dbReference type="CDD" id="cd00096">
    <property type="entry name" value="Ig"/>
    <property type="match status" value="14"/>
</dbReference>
<feature type="domain" description="Ig-like" evidence="12">
    <location>
        <begin position="4236"/>
        <end position="4314"/>
    </location>
</feature>
<feature type="domain" description="Ig-like" evidence="12">
    <location>
        <begin position="3524"/>
        <end position="3609"/>
    </location>
</feature>
<feature type="domain" description="Ig-like" evidence="12">
    <location>
        <begin position="1002"/>
        <end position="1095"/>
    </location>
</feature>
<evidence type="ECO:0000313" key="15">
    <source>
        <dbReference type="Proteomes" id="UP001158576"/>
    </source>
</evidence>
<dbReference type="InterPro" id="IPR013106">
    <property type="entry name" value="Ig_V-set"/>
</dbReference>
<dbReference type="InterPro" id="IPR000884">
    <property type="entry name" value="TSP1_rpt"/>
</dbReference>
<evidence type="ECO:0000259" key="11">
    <source>
        <dbReference type="PROSITE" id="PS50026"/>
    </source>
</evidence>
<feature type="domain" description="Nidogen G2 beta-barrel" evidence="13">
    <location>
        <begin position="4652"/>
        <end position="4871"/>
    </location>
</feature>
<feature type="domain" description="Ig-like" evidence="12">
    <location>
        <begin position="1254"/>
        <end position="1346"/>
    </location>
</feature>
<evidence type="ECO:0000313" key="14">
    <source>
        <dbReference type="EMBL" id="CAG5109640.1"/>
    </source>
</evidence>
<name>A0ABN7SWG1_OIKDI</name>
<feature type="domain" description="Ig-like" evidence="12">
    <location>
        <begin position="3970"/>
        <end position="4058"/>
    </location>
</feature>
<feature type="domain" description="Ig-like" evidence="12">
    <location>
        <begin position="3697"/>
        <end position="3784"/>
    </location>
</feature>
<dbReference type="SMART" id="SM00682">
    <property type="entry name" value="G2F"/>
    <property type="match status" value="1"/>
</dbReference>
<feature type="domain" description="Ig-like" evidence="12">
    <location>
        <begin position="913"/>
        <end position="998"/>
    </location>
</feature>
<dbReference type="CDD" id="cd00054">
    <property type="entry name" value="EGF_CA"/>
    <property type="match status" value="7"/>
</dbReference>
<evidence type="ECO:0000256" key="7">
    <source>
        <dbReference type="ARBA" id="ARBA00022837"/>
    </source>
</evidence>
<feature type="domain" description="Ig-like" evidence="12">
    <location>
        <begin position="826"/>
        <end position="909"/>
    </location>
</feature>
<evidence type="ECO:0000256" key="3">
    <source>
        <dbReference type="ARBA" id="ARBA00022530"/>
    </source>
</evidence>
<feature type="domain" description="Ig-like" evidence="12">
    <location>
        <begin position="2836"/>
        <end position="2945"/>
    </location>
</feature>
<feature type="domain" description="Ig-like" evidence="12">
    <location>
        <begin position="2547"/>
        <end position="2635"/>
    </location>
</feature>
<dbReference type="Pfam" id="PF07645">
    <property type="entry name" value="EGF_CA"/>
    <property type="match status" value="6"/>
</dbReference>
<evidence type="ECO:0000256" key="10">
    <source>
        <dbReference type="PROSITE-ProRule" id="PRU00076"/>
    </source>
</evidence>
<reference evidence="14 15" key="1">
    <citation type="submission" date="2021-04" db="EMBL/GenBank/DDBJ databases">
        <authorList>
            <person name="Bliznina A."/>
        </authorList>
    </citation>
    <scope>NUCLEOTIDE SEQUENCE [LARGE SCALE GENOMIC DNA]</scope>
</reference>
<dbReference type="SUPFAM" id="SSF53300">
    <property type="entry name" value="vWA-like"/>
    <property type="match status" value="1"/>
</dbReference>
<keyword evidence="8 10" id="KW-1015">Disulfide bond</keyword>
<dbReference type="InterPro" id="IPR049883">
    <property type="entry name" value="NOTCH1_EGF-like"/>
</dbReference>
<feature type="domain" description="Ig-like" evidence="12">
    <location>
        <begin position="3614"/>
        <end position="3696"/>
    </location>
</feature>
<dbReference type="PROSITE" id="PS50026">
    <property type="entry name" value="EGF_3"/>
    <property type="match status" value="3"/>
</dbReference>
<dbReference type="InterPro" id="IPR013098">
    <property type="entry name" value="Ig_I-set"/>
</dbReference>
<dbReference type="PROSITE" id="PS50835">
    <property type="entry name" value="IG_LIKE"/>
    <property type="match status" value="41"/>
</dbReference>
<keyword evidence="3" id="KW-0272">Extracellular matrix</keyword>
<dbReference type="InterPro" id="IPR006605">
    <property type="entry name" value="G2_nidogen/fibulin_G2F"/>
</dbReference>
<evidence type="ECO:0000256" key="1">
    <source>
        <dbReference type="ARBA" id="ARBA00004498"/>
    </source>
</evidence>
<dbReference type="PANTHER" id="PTHR45080:SF8">
    <property type="entry name" value="IG-LIKE DOMAIN-CONTAINING PROTEIN"/>
    <property type="match status" value="1"/>
</dbReference>
<dbReference type="SUPFAM" id="SSF57184">
    <property type="entry name" value="Growth factor receptor domain"/>
    <property type="match status" value="1"/>
</dbReference>
<feature type="disulfide bond" evidence="10">
    <location>
        <begin position="5165"/>
        <end position="5175"/>
    </location>
</feature>
<evidence type="ECO:0000256" key="9">
    <source>
        <dbReference type="ARBA" id="ARBA00023180"/>
    </source>
</evidence>
<evidence type="ECO:0000259" key="13">
    <source>
        <dbReference type="PROSITE" id="PS50993"/>
    </source>
</evidence>
<evidence type="ECO:0000259" key="12">
    <source>
        <dbReference type="PROSITE" id="PS50835"/>
    </source>
</evidence>
<dbReference type="Pfam" id="PF07474">
    <property type="entry name" value="G2F"/>
    <property type="match status" value="1"/>
</dbReference>
<dbReference type="SUPFAM" id="SSF54511">
    <property type="entry name" value="GFP-like"/>
    <property type="match status" value="1"/>
</dbReference>
<keyword evidence="9" id="KW-0325">Glycoprotein</keyword>
<feature type="domain" description="Ig-like" evidence="12">
    <location>
        <begin position="1973"/>
        <end position="2060"/>
    </location>
</feature>
<dbReference type="InterPro" id="IPR036465">
    <property type="entry name" value="vWFA_dom_sf"/>
</dbReference>
<dbReference type="InterPro" id="IPR056861">
    <property type="entry name" value="HMCN1-like_VWA"/>
</dbReference>
<dbReference type="Pfam" id="PF00090">
    <property type="entry name" value="TSP_1"/>
    <property type="match status" value="6"/>
</dbReference>
<feature type="domain" description="EGF-like" evidence="11">
    <location>
        <begin position="5053"/>
        <end position="5094"/>
    </location>
</feature>
<keyword evidence="15" id="KW-1185">Reference proteome</keyword>
<feature type="domain" description="Ig-like" evidence="12">
    <location>
        <begin position="2350"/>
        <end position="2438"/>
    </location>
</feature>
<feature type="domain" description="Ig-like" evidence="12">
    <location>
        <begin position="2950"/>
        <end position="3042"/>
    </location>
</feature>
<feature type="domain" description="Ig-like" evidence="12">
    <location>
        <begin position="1730"/>
        <end position="1810"/>
    </location>
</feature>
<feature type="domain" description="Ig-like" evidence="12">
    <location>
        <begin position="1637"/>
        <end position="1725"/>
    </location>
</feature>
<comment type="caution">
    <text evidence="10">Lacks conserved residue(s) required for the propagation of feature annotation.</text>
</comment>
<keyword evidence="2" id="KW-0964">Secreted</keyword>
<feature type="domain" description="Ig-like" evidence="12">
    <location>
        <begin position="4063"/>
        <end position="4141"/>
    </location>
</feature>
<feature type="domain" description="Ig-like" evidence="12">
    <location>
        <begin position="3789"/>
        <end position="3874"/>
    </location>
</feature>
<feature type="domain" description="EGF-like" evidence="11">
    <location>
        <begin position="5161"/>
        <end position="5200"/>
    </location>
</feature>
<feature type="domain" description="Ig-like" evidence="12">
    <location>
        <begin position="2163"/>
        <end position="2250"/>
    </location>
</feature>